<dbReference type="AlphaFoldDB" id="A0A9P5A9Z1"/>
<organism evidence="5 6">
    <name type="scientific">Fusarium beomiforme</name>
    <dbReference type="NCBI Taxonomy" id="44412"/>
    <lineage>
        <taxon>Eukaryota</taxon>
        <taxon>Fungi</taxon>
        <taxon>Dikarya</taxon>
        <taxon>Ascomycota</taxon>
        <taxon>Pezizomycotina</taxon>
        <taxon>Sordariomycetes</taxon>
        <taxon>Hypocreomycetidae</taxon>
        <taxon>Hypocreales</taxon>
        <taxon>Nectriaceae</taxon>
        <taxon>Fusarium</taxon>
        <taxon>Fusarium burgessii species complex</taxon>
    </lineage>
</organism>
<reference evidence="5" key="1">
    <citation type="journal article" date="2017" name="Mycologia">
        <title>Fusarium algeriense, sp. nov., a novel toxigenic crown rot pathogen of durum wheat from Algeria is nested in the Fusarium burgessii species complex.</title>
        <authorList>
            <person name="Laraba I."/>
            <person name="Keddad A."/>
            <person name="Boureghda H."/>
            <person name="Abdallah N."/>
            <person name="Vaughan M.M."/>
            <person name="Proctor R.H."/>
            <person name="Busman M."/>
            <person name="O'Donnell K."/>
        </authorList>
    </citation>
    <scope>NUCLEOTIDE SEQUENCE</scope>
    <source>
        <strain evidence="5">NRRL 25174</strain>
    </source>
</reference>
<dbReference type="CDD" id="cd00643">
    <property type="entry name" value="HMG-CoA_reductase_classI"/>
    <property type="match status" value="1"/>
</dbReference>
<dbReference type="EMBL" id="PVQB02000619">
    <property type="protein sequence ID" value="KAF4334896.1"/>
    <property type="molecule type" value="Genomic_DNA"/>
</dbReference>
<evidence type="ECO:0000256" key="4">
    <source>
        <dbReference type="ARBA" id="ARBA00023002"/>
    </source>
</evidence>
<dbReference type="GO" id="GO:0008299">
    <property type="term" value="P:isoprenoid biosynthetic process"/>
    <property type="evidence" value="ECO:0007669"/>
    <property type="project" value="InterPro"/>
</dbReference>
<dbReference type="PROSITE" id="PS50065">
    <property type="entry name" value="HMG_COA_REDUCTASE_4"/>
    <property type="match status" value="1"/>
</dbReference>
<reference evidence="5" key="2">
    <citation type="submission" date="2020-02" db="EMBL/GenBank/DDBJ databases">
        <title>Identification and distribution of gene clusters putatively required for synthesis of sphingolipid metabolism inhibitors in phylogenetically diverse species of the filamentous fungus Fusarium.</title>
        <authorList>
            <person name="Kim H.-S."/>
            <person name="Busman M."/>
            <person name="Brown D.W."/>
            <person name="Divon H."/>
            <person name="Uhlig S."/>
            <person name="Proctor R.H."/>
        </authorList>
    </citation>
    <scope>NUCLEOTIDE SEQUENCE</scope>
    <source>
        <strain evidence="5">NRRL 25174</strain>
    </source>
</reference>
<dbReference type="InterPro" id="IPR023076">
    <property type="entry name" value="HMG_CoA_Rdtase_CS"/>
</dbReference>
<dbReference type="PROSITE" id="PS00318">
    <property type="entry name" value="HMG_COA_REDUCTASE_2"/>
    <property type="match status" value="1"/>
</dbReference>
<name>A0A9P5A9Z1_9HYPO</name>
<evidence type="ECO:0000256" key="3">
    <source>
        <dbReference type="ARBA" id="ARBA00022857"/>
    </source>
</evidence>
<dbReference type="Proteomes" id="UP000730481">
    <property type="component" value="Unassembled WGS sequence"/>
</dbReference>
<dbReference type="OrthoDB" id="310654at2759"/>
<evidence type="ECO:0000256" key="1">
    <source>
        <dbReference type="ARBA" id="ARBA00007661"/>
    </source>
</evidence>
<gene>
    <name evidence="5" type="ORF">FBEOM_11256</name>
</gene>
<keyword evidence="4" id="KW-0560">Oxidoreductase</keyword>
<dbReference type="InterPro" id="IPR023074">
    <property type="entry name" value="HMG_CoA_Rdtase_cat_sf"/>
</dbReference>
<dbReference type="PANTHER" id="PTHR10572:SF24">
    <property type="entry name" value="3-HYDROXY-3-METHYLGLUTARYL-COENZYME A REDUCTASE"/>
    <property type="match status" value="1"/>
</dbReference>
<dbReference type="EC" id="1.1.1.34" evidence="2"/>
<accession>A0A9P5A9Z1</accession>
<comment type="similarity">
    <text evidence="1">Belongs to the HMG-CoA reductase family.</text>
</comment>
<dbReference type="InterPro" id="IPR009029">
    <property type="entry name" value="HMG_CoA_Rdtase_sub-bd_dom_sf"/>
</dbReference>
<keyword evidence="3" id="KW-0521">NADP</keyword>
<dbReference type="PANTHER" id="PTHR10572">
    <property type="entry name" value="3-HYDROXY-3-METHYLGLUTARYL-COENZYME A REDUCTASE"/>
    <property type="match status" value="1"/>
</dbReference>
<evidence type="ECO:0000313" key="6">
    <source>
        <dbReference type="Proteomes" id="UP000730481"/>
    </source>
</evidence>
<evidence type="ECO:0000256" key="2">
    <source>
        <dbReference type="ARBA" id="ARBA00012999"/>
    </source>
</evidence>
<sequence>MASNNSRGQKMRQLAQKFGLVHTCQDDEDLQSIRVENCIGFCKVPVGIAGPLHITGPGVDRMLHAPLATCEATLIASSSRGCKVFNNSGGIHFEVFGDGMSRGPVFIFKDPSHAVAFYKAVPTFRAQFTEWANSTSRFARLQEIQASVIGSNVHILCTYSCGDAVGQNMVTKATAYACQMMLKTYTEKFHFKDFIVEGQLASDKKPSWGNIKNPRGVQVLAWGTITPSSCQAIFGCSTERLYEIQMVGQEGAVRSGHFGANINTANMLAAMFISTGQDAGSVAEASWSQLTSELDRETGNLTMSLFFPSLPVGTIGGGTGYPTQREALGMLGCAEPNRKHELAGIIAAFALALDASTSAAIVTNTFADAHMRLARGGNQGKL</sequence>
<dbReference type="PRINTS" id="PR00071">
    <property type="entry name" value="HMGCOARDTASE"/>
</dbReference>
<dbReference type="InterPro" id="IPR002202">
    <property type="entry name" value="HMG_CoA_Rdtase"/>
</dbReference>
<keyword evidence="6" id="KW-1185">Reference proteome</keyword>
<dbReference type="Pfam" id="PF00368">
    <property type="entry name" value="HMG-CoA_red"/>
    <property type="match status" value="1"/>
</dbReference>
<dbReference type="InterPro" id="IPR009023">
    <property type="entry name" value="HMG_CoA_Rdtase_NAD(P)-bd_sf"/>
</dbReference>
<dbReference type="SUPFAM" id="SSF56542">
    <property type="entry name" value="Substrate-binding domain of HMG-CoA reductase"/>
    <property type="match status" value="1"/>
</dbReference>
<dbReference type="GO" id="GO:0004420">
    <property type="term" value="F:hydroxymethylglutaryl-CoA reductase (NADPH) activity"/>
    <property type="evidence" value="ECO:0007669"/>
    <property type="project" value="UniProtKB-EC"/>
</dbReference>
<evidence type="ECO:0000313" key="5">
    <source>
        <dbReference type="EMBL" id="KAF4334896.1"/>
    </source>
</evidence>
<dbReference type="Gene3D" id="3.30.70.420">
    <property type="entry name" value="Hydroxymethylglutaryl-CoA reductase, class I/II, NAD/NADP-binding domain"/>
    <property type="match status" value="1"/>
</dbReference>
<proteinExistence type="inferred from homology"/>
<dbReference type="Gene3D" id="3.90.770.10">
    <property type="entry name" value="3-hydroxy-3-methylglutaryl-coenzyme A Reductase, Chain A, domain 2"/>
    <property type="match status" value="1"/>
</dbReference>
<dbReference type="InterPro" id="IPR004554">
    <property type="entry name" value="HMG_CoA_Rdtase_eu_arc"/>
</dbReference>
<protein>
    <recommendedName>
        <fullName evidence="2">hydroxymethylglutaryl-CoA reductase (NADPH)</fullName>
        <ecNumber evidence="2">1.1.1.34</ecNumber>
    </recommendedName>
</protein>
<comment type="caution">
    <text evidence="5">The sequence shown here is derived from an EMBL/GenBank/DDBJ whole genome shotgun (WGS) entry which is preliminary data.</text>
</comment>
<dbReference type="GO" id="GO:0015936">
    <property type="term" value="P:coenzyme A metabolic process"/>
    <property type="evidence" value="ECO:0007669"/>
    <property type="project" value="InterPro"/>
</dbReference>
<dbReference type="SUPFAM" id="SSF55035">
    <property type="entry name" value="NAD-binding domain of HMG-CoA reductase"/>
    <property type="match status" value="1"/>
</dbReference>